<protein>
    <submittedName>
        <fullName evidence="1">Uncharacterized protein</fullName>
    </submittedName>
</protein>
<comment type="caution">
    <text evidence="1">The sequence shown here is derived from an EMBL/GenBank/DDBJ whole genome shotgun (WGS) entry which is preliminary data.</text>
</comment>
<dbReference type="Proteomes" id="UP000038487">
    <property type="component" value="Unassembled WGS sequence"/>
</dbReference>
<reference evidence="1 2" key="1">
    <citation type="submission" date="2015-03" db="EMBL/GenBank/DDBJ databases">
        <authorList>
            <consortium name="Pathogen Informatics"/>
            <person name="Murphy D."/>
        </authorList>
    </citation>
    <scope>NUCLEOTIDE SEQUENCE [LARGE SCALE GENOMIC DNA]</scope>
    <source>
        <strain evidence="1 2">PAP036</strain>
    </source>
</reference>
<accession>A0AB33TEN1</accession>
<gene>
    <name evidence="1" type="ORF">ERS075527_05086</name>
</gene>
<name>A0AB33TEN1_9MYCO</name>
<dbReference type="EMBL" id="CSUW01000016">
    <property type="protein sequence ID" value="CPT66917.1"/>
    <property type="molecule type" value="Genomic_DNA"/>
</dbReference>
<proteinExistence type="predicted"/>
<sequence length="141" mass="16145">MTDQKVWKWTGDSREDKAKRVALSYRQLLEDVAAGRISDPMQALIERDRYWQDLGVYWAVPSVAPVDQEAWLSAADLVIHLAHIVQLTEHQVRNWAYRRRKGLGDGITERTGPEGKPEYNVADVLAYLTRQRVRRQGGTSA</sequence>
<dbReference type="AlphaFoldDB" id="A0AB33TEN1"/>
<organism evidence="1 2">
    <name type="scientific">Mycobacteroides abscessus</name>
    <dbReference type="NCBI Taxonomy" id="36809"/>
    <lineage>
        <taxon>Bacteria</taxon>
        <taxon>Bacillati</taxon>
        <taxon>Actinomycetota</taxon>
        <taxon>Actinomycetes</taxon>
        <taxon>Mycobacteriales</taxon>
        <taxon>Mycobacteriaceae</taxon>
        <taxon>Mycobacteroides</taxon>
    </lineage>
</organism>
<dbReference type="RefSeq" id="WP_052536732.1">
    <property type="nucleotide sequence ID" value="NZ_CSUW01000016.1"/>
</dbReference>
<evidence type="ECO:0000313" key="2">
    <source>
        <dbReference type="Proteomes" id="UP000038487"/>
    </source>
</evidence>
<evidence type="ECO:0000313" key="1">
    <source>
        <dbReference type="EMBL" id="CPT66917.1"/>
    </source>
</evidence>